<feature type="non-terminal residue" evidence="2">
    <location>
        <position position="1"/>
    </location>
</feature>
<evidence type="ECO:0000313" key="2">
    <source>
        <dbReference type="EMBL" id="TGC84303.1"/>
    </source>
</evidence>
<dbReference type="Gene3D" id="3.20.20.80">
    <property type="entry name" value="Glycosidases"/>
    <property type="match status" value="1"/>
</dbReference>
<reference evidence="2 3" key="1">
    <citation type="submission" date="2018-03" db="EMBL/GenBank/DDBJ databases">
        <title>Non-Typhoidal Salmonella genome sequencing and assembly.</title>
        <authorList>
            <person name="Matchawe C."/>
        </authorList>
    </citation>
    <scope>NUCLEOTIDE SEQUENCE [LARGE SCALE GENOMIC DNA]</scope>
    <source>
        <strain evidence="2 3">35dea</strain>
    </source>
</reference>
<feature type="non-terminal residue" evidence="2">
    <location>
        <position position="133"/>
    </location>
</feature>
<name>A0A659QGY2_SALET</name>
<organism evidence="2 3">
    <name type="scientific">Salmonella enterica subsp. enterica serovar Wilhelmsburg</name>
    <dbReference type="NCBI Taxonomy" id="1960126"/>
    <lineage>
        <taxon>Bacteria</taxon>
        <taxon>Pseudomonadati</taxon>
        <taxon>Pseudomonadota</taxon>
        <taxon>Gammaproteobacteria</taxon>
        <taxon>Enterobacterales</taxon>
        <taxon>Enterobacteriaceae</taxon>
        <taxon>Salmonella</taxon>
    </lineage>
</organism>
<dbReference type="EMBL" id="PYKB01001171">
    <property type="protein sequence ID" value="TGC84303.1"/>
    <property type="molecule type" value="Genomic_DNA"/>
</dbReference>
<comment type="caution">
    <text evidence="2">The sequence shown here is derived from an EMBL/GenBank/DDBJ whole genome shotgun (WGS) entry which is preliminary data.</text>
</comment>
<dbReference type="SUPFAM" id="SSF51445">
    <property type="entry name" value="(Trans)glycosidases"/>
    <property type="match status" value="1"/>
</dbReference>
<dbReference type="Proteomes" id="UP000298491">
    <property type="component" value="Unassembled WGS sequence"/>
</dbReference>
<feature type="region of interest" description="Disordered" evidence="1">
    <location>
        <begin position="1"/>
        <end position="22"/>
    </location>
</feature>
<protein>
    <submittedName>
        <fullName evidence="2">Alpha-amylase</fullName>
    </submittedName>
</protein>
<gene>
    <name evidence="2" type="primary">malS</name>
    <name evidence="2" type="ORF">C9F09_19785</name>
</gene>
<dbReference type="CDD" id="cd00551">
    <property type="entry name" value="AmyAc_family"/>
    <property type="match status" value="1"/>
</dbReference>
<feature type="compositionally biased region" description="Pro residues" evidence="1">
    <location>
        <begin position="7"/>
        <end position="16"/>
    </location>
</feature>
<dbReference type="AlphaFoldDB" id="A0A659QGY2"/>
<proteinExistence type="predicted"/>
<evidence type="ECO:0000256" key="1">
    <source>
        <dbReference type="SAM" id="MobiDB-lite"/>
    </source>
</evidence>
<evidence type="ECO:0000313" key="3">
    <source>
        <dbReference type="Proteomes" id="UP000298491"/>
    </source>
</evidence>
<sequence length="133" mass="15071">RACLPDPQTPSTPPSGLPAVYAPNPGTKAKVIEGYTPRDYLTHWLSQWVHDYGMDGFRVDTAKNVELPAWQQLKTQASAALREWKQANPDKALDDSPFWMTGEAWGHGVMKSDYYRYGFDAMINFDYQEQAAK</sequence>
<dbReference type="InterPro" id="IPR017853">
    <property type="entry name" value="GH"/>
</dbReference>
<accession>A0A659QGY2</accession>